<evidence type="ECO:0000313" key="1">
    <source>
        <dbReference type="EMBL" id="NDJ19720.1"/>
    </source>
</evidence>
<reference evidence="1" key="1">
    <citation type="submission" date="2019-12" db="EMBL/GenBank/DDBJ databases">
        <title>High-Quality draft genome sequences of three cyanobacteria isolated from the limestone walls of the Old Cathedral of Coimbra.</title>
        <authorList>
            <person name="Tiago I."/>
            <person name="Soares F."/>
            <person name="Portugal A."/>
        </authorList>
    </citation>
    <scope>NUCLEOTIDE SEQUENCE</scope>
    <source>
        <strain evidence="1">A</strain>
    </source>
</reference>
<gene>
    <name evidence="1" type="ORF">GS601_20920</name>
</gene>
<evidence type="ECO:0000313" key="2">
    <source>
        <dbReference type="Proteomes" id="UP000646053"/>
    </source>
</evidence>
<organism evidence="1 2">
    <name type="scientific">Myxacorys almedinensis A</name>
    <dbReference type="NCBI Taxonomy" id="2690445"/>
    <lineage>
        <taxon>Bacteria</taxon>
        <taxon>Bacillati</taxon>
        <taxon>Cyanobacteriota</taxon>
        <taxon>Cyanophyceae</taxon>
        <taxon>Leptolyngbyales</taxon>
        <taxon>Leptolyngbyaceae</taxon>
        <taxon>Myxacorys</taxon>
        <taxon>Myxacorys almedinensis</taxon>
    </lineage>
</organism>
<keyword evidence="2" id="KW-1185">Reference proteome</keyword>
<accession>A0A8J7Z5F5</accession>
<protein>
    <submittedName>
        <fullName evidence="1">Uncharacterized protein</fullName>
    </submittedName>
</protein>
<dbReference type="AlphaFoldDB" id="A0A8J7Z5F5"/>
<name>A0A8J7Z5F5_9CYAN</name>
<dbReference type="EMBL" id="WVIE01000038">
    <property type="protein sequence ID" value="NDJ19720.1"/>
    <property type="molecule type" value="Genomic_DNA"/>
</dbReference>
<dbReference type="Proteomes" id="UP000646053">
    <property type="component" value="Unassembled WGS sequence"/>
</dbReference>
<proteinExistence type="predicted"/>
<sequence>MNFLRSRAHNLIDHLSDEELETLWSVLEPLYCDLYMLRAVQDGKRTHQPGDTLTREEAIRILPLLQPAPRTL</sequence>
<comment type="caution">
    <text evidence="1">The sequence shown here is derived from an EMBL/GenBank/DDBJ whole genome shotgun (WGS) entry which is preliminary data.</text>
</comment>
<dbReference type="RefSeq" id="WP_162425242.1">
    <property type="nucleotide sequence ID" value="NZ_WVIE01000038.1"/>
</dbReference>